<evidence type="ECO:0000256" key="2">
    <source>
        <dbReference type="ARBA" id="ARBA00012759"/>
    </source>
</evidence>
<reference evidence="9 10" key="1">
    <citation type="journal article" date="2018" name="Mol. Biol. Evol.">
        <title>Broad Genomic Sampling Reveals a Smut Pathogenic Ancestry of the Fungal Clade Ustilaginomycotina.</title>
        <authorList>
            <person name="Kijpornyongpan T."/>
            <person name="Mondo S.J."/>
            <person name="Barry K."/>
            <person name="Sandor L."/>
            <person name="Lee J."/>
            <person name="Lipzen A."/>
            <person name="Pangilinan J."/>
            <person name="LaButti K."/>
            <person name="Hainaut M."/>
            <person name="Henrissat B."/>
            <person name="Grigoriev I.V."/>
            <person name="Spatafora J.W."/>
            <person name="Aime M.C."/>
        </authorList>
    </citation>
    <scope>NUCLEOTIDE SEQUENCE [LARGE SCALE GENOMIC DNA]</scope>
    <source>
        <strain evidence="9 10">MCA 3882</strain>
    </source>
</reference>
<dbReference type="PANTHER" id="PTHR24006">
    <property type="entry name" value="UBIQUITIN CARBOXYL-TERMINAL HYDROLASE"/>
    <property type="match status" value="1"/>
</dbReference>
<evidence type="ECO:0000256" key="7">
    <source>
        <dbReference type="SAM" id="MobiDB-lite"/>
    </source>
</evidence>
<dbReference type="AlphaFoldDB" id="A0A316VFM9"/>
<proteinExistence type="predicted"/>
<dbReference type="PANTHER" id="PTHR24006:SF687">
    <property type="entry name" value="UBIQUITIN CARBOXYL-TERMINAL HYDROLASE 10"/>
    <property type="match status" value="1"/>
</dbReference>
<feature type="region of interest" description="Disordered" evidence="7">
    <location>
        <begin position="121"/>
        <end position="169"/>
    </location>
</feature>
<dbReference type="InterPro" id="IPR050164">
    <property type="entry name" value="Peptidase_C19"/>
</dbReference>
<evidence type="ECO:0000256" key="1">
    <source>
        <dbReference type="ARBA" id="ARBA00000707"/>
    </source>
</evidence>
<dbReference type="PROSITE" id="PS00973">
    <property type="entry name" value="USP_2"/>
    <property type="match status" value="1"/>
</dbReference>
<protein>
    <recommendedName>
        <fullName evidence="2">ubiquitinyl hydrolase 1</fullName>
        <ecNumber evidence="2">3.4.19.12</ecNumber>
    </recommendedName>
</protein>
<evidence type="ECO:0000256" key="5">
    <source>
        <dbReference type="ARBA" id="ARBA00022801"/>
    </source>
</evidence>
<dbReference type="OrthoDB" id="429671at2759"/>
<dbReference type="InParanoid" id="A0A316VFM9"/>
<comment type="catalytic activity">
    <reaction evidence="1">
        <text>Thiol-dependent hydrolysis of ester, thioester, amide, peptide and isopeptide bonds formed by the C-terminal Gly of ubiquitin (a 76-residue protein attached to proteins as an intracellular targeting signal).</text>
        <dbReference type="EC" id="3.4.19.12"/>
    </reaction>
</comment>
<keyword evidence="4" id="KW-0833">Ubl conjugation pathway</keyword>
<feature type="non-terminal residue" evidence="9">
    <location>
        <position position="365"/>
    </location>
</feature>
<dbReference type="PROSITE" id="PS50235">
    <property type="entry name" value="USP_3"/>
    <property type="match status" value="1"/>
</dbReference>
<dbReference type="CDD" id="cd02257">
    <property type="entry name" value="Peptidase_C19"/>
    <property type="match status" value="1"/>
</dbReference>
<feature type="non-terminal residue" evidence="9">
    <location>
        <position position="1"/>
    </location>
</feature>
<dbReference type="GO" id="GO:0006508">
    <property type="term" value="P:proteolysis"/>
    <property type="evidence" value="ECO:0007669"/>
    <property type="project" value="UniProtKB-KW"/>
</dbReference>
<dbReference type="GO" id="GO:0016579">
    <property type="term" value="P:protein deubiquitination"/>
    <property type="evidence" value="ECO:0007669"/>
    <property type="project" value="InterPro"/>
</dbReference>
<feature type="compositionally biased region" description="Basic and acidic residues" evidence="7">
    <location>
        <begin position="121"/>
        <end position="137"/>
    </location>
</feature>
<keyword evidence="10" id="KW-1185">Reference proteome</keyword>
<dbReference type="GO" id="GO:0005829">
    <property type="term" value="C:cytosol"/>
    <property type="evidence" value="ECO:0007669"/>
    <property type="project" value="TreeGrafter"/>
</dbReference>
<evidence type="ECO:0000256" key="6">
    <source>
        <dbReference type="ARBA" id="ARBA00022807"/>
    </source>
</evidence>
<dbReference type="GO" id="GO:0004843">
    <property type="term" value="F:cysteine-type deubiquitinase activity"/>
    <property type="evidence" value="ECO:0007669"/>
    <property type="project" value="UniProtKB-EC"/>
</dbReference>
<keyword evidence="5" id="KW-0378">Hydrolase</keyword>
<dbReference type="GeneID" id="37017942"/>
<name>A0A316VFM9_9BASI</name>
<accession>A0A316VFM9</accession>
<dbReference type="EMBL" id="KZ819603">
    <property type="protein sequence ID" value="PWN36124.1"/>
    <property type="molecule type" value="Genomic_DNA"/>
</dbReference>
<evidence type="ECO:0000256" key="3">
    <source>
        <dbReference type="ARBA" id="ARBA00022670"/>
    </source>
</evidence>
<evidence type="ECO:0000259" key="8">
    <source>
        <dbReference type="PROSITE" id="PS50235"/>
    </source>
</evidence>
<dbReference type="Gene3D" id="3.90.70.10">
    <property type="entry name" value="Cysteine proteinases"/>
    <property type="match status" value="1"/>
</dbReference>
<dbReference type="PROSITE" id="PS00972">
    <property type="entry name" value="USP_1"/>
    <property type="match status" value="1"/>
</dbReference>
<keyword evidence="6" id="KW-0788">Thiol protease</keyword>
<feature type="domain" description="USP" evidence="8">
    <location>
        <begin position="1"/>
        <end position="365"/>
    </location>
</feature>
<sequence>RGMINKGNLCFANAILQTLVYCAPFYNLFRVLGQTVPHDLHNSTPLMEAVIQFLSEFKIIPAEVQKNFASEPFVPEQLYEAMKLNKRFDTMRRGHQEDAEEFLGFILDTLHEELQSTIQKAEARERKAQGKTDKEGQVAEQTNGGLEEEEERVVNRPVSPSEGDGWLEVGQKGKTSFTRTTSTSHSPITRIFGGKLRSVLRTPGSKDSVTLEPYQPLQLDIQPSHVSTVEEALENLTRPETISGVLSSTRTLVDATKQVFIETLPPILVLHLKRFYYDDVGGVQKSSKVLGYGSSLEISESVISPARRGEAQRRYKLFGVVYHHGRFASGGHYTVDVLRQDRSEWIHIDDTTWSIASTPQAKASH</sequence>
<organism evidence="9 10">
    <name type="scientific">Meira miltonrushii</name>
    <dbReference type="NCBI Taxonomy" id="1280837"/>
    <lineage>
        <taxon>Eukaryota</taxon>
        <taxon>Fungi</taxon>
        <taxon>Dikarya</taxon>
        <taxon>Basidiomycota</taxon>
        <taxon>Ustilaginomycotina</taxon>
        <taxon>Exobasidiomycetes</taxon>
        <taxon>Exobasidiales</taxon>
        <taxon>Brachybasidiaceae</taxon>
        <taxon>Meira</taxon>
    </lineage>
</organism>
<dbReference type="Proteomes" id="UP000245771">
    <property type="component" value="Unassembled WGS sequence"/>
</dbReference>
<dbReference type="FunCoup" id="A0A316VFM9">
    <property type="interactions" value="492"/>
</dbReference>
<evidence type="ECO:0000256" key="4">
    <source>
        <dbReference type="ARBA" id="ARBA00022786"/>
    </source>
</evidence>
<dbReference type="SUPFAM" id="SSF54001">
    <property type="entry name" value="Cysteine proteinases"/>
    <property type="match status" value="1"/>
</dbReference>
<dbReference type="GO" id="GO:0005634">
    <property type="term" value="C:nucleus"/>
    <property type="evidence" value="ECO:0007669"/>
    <property type="project" value="TreeGrafter"/>
</dbReference>
<evidence type="ECO:0000313" key="9">
    <source>
        <dbReference type="EMBL" id="PWN36124.1"/>
    </source>
</evidence>
<dbReference type="InterPro" id="IPR038765">
    <property type="entry name" value="Papain-like_cys_pep_sf"/>
</dbReference>
<evidence type="ECO:0000313" key="10">
    <source>
        <dbReference type="Proteomes" id="UP000245771"/>
    </source>
</evidence>
<dbReference type="InterPro" id="IPR028889">
    <property type="entry name" value="USP"/>
</dbReference>
<keyword evidence="3" id="KW-0645">Protease</keyword>
<dbReference type="RefSeq" id="XP_025356426.1">
    <property type="nucleotide sequence ID" value="XM_025496161.1"/>
</dbReference>
<dbReference type="EC" id="3.4.19.12" evidence="2"/>
<dbReference type="InterPro" id="IPR001394">
    <property type="entry name" value="Peptidase_C19_UCH"/>
</dbReference>
<gene>
    <name evidence="9" type="ORF">FA14DRAFT_116209</name>
</gene>
<dbReference type="STRING" id="1280837.A0A316VFM9"/>
<dbReference type="InterPro" id="IPR018200">
    <property type="entry name" value="USP_CS"/>
</dbReference>
<dbReference type="Pfam" id="PF00443">
    <property type="entry name" value="UCH"/>
    <property type="match status" value="1"/>
</dbReference>